<keyword evidence="5" id="KW-1185">Reference proteome</keyword>
<dbReference type="InterPro" id="IPR050832">
    <property type="entry name" value="Bact_Acetyltransf"/>
</dbReference>
<dbReference type="GO" id="GO:0016747">
    <property type="term" value="F:acyltransferase activity, transferring groups other than amino-acyl groups"/>
    <property type="evidence" value="ECO:0007669"/>
    <property type="project" value="InterPro"/>
</dbReference>
<evidence type="ECO:0000313" key="4">
    <source>
        <dbReference type="EMBL" id="MBB3021418.1"/>
    </source>
</evidence>
<dbReference type="RefSeq" id="WP_183454279.1">
    <property type="nucleotide sequence ID" value="NZ_JACHWB010000010.1"/>
</dbReference>
<dbReference type="SUPFAM" id="SSF55729">
    <property type="entry name" value="Acyl-CoA N-acyltransferases (Nat)"/>
    <property type="match status" value="1"/>
</dbReference>
<sequence>MPSIKLRTALPADRSTVVELIHQLNVFEADLVGDRRRDYRAAEEYYDELMQRLSRRNGRVILAEAEGGIVAAMGFSLDQDAAYVIDDVRNHGTVTDLIVHNHWRGRGIGQMLLNEAERLTKEAGHKRLVIGALVANERAERTYRAFGFKPYVSILSKEL</sequence>
<keyword evidence="2" id="KW-0012">Acyltransferase</keyword>
<dbReference type="InterPro" id="IPR000182">
    <property type="entry name" value="GNAT_dom"/>
</dbReference>
<dbReference type="PANTHER" id="PTHR43877">
    <property type="entry name" value="AMINOALKYLPHOSPHONATE N-ACETYLTRANSFERASE-RELATED-RELATED"/>
    <property type="match status" value="1"/>
</dbReference>
<dbReference type="Proteomes" id="UP000532010">
    <property type="component" value="Unassembled WGS sequence"/>
</dbReference>
<gene>
    <name evidence="4" type="ORF">FHR70_004514</name>
</gene>
<reference evidence="4 5" key="1">
    <citation type="submission" date="2020-08" db="EMBL/GenBank/DDBJ databases">
        <title>The Agave Microbiome: Exploring the role of microbial communities in plant adaptations to desert environments.</title>
        <authorList>
            <person name="Partida-Martinez L.P."/>
        </authorList>
    </citation>
    <scope>NUCLEOTIDE SEQUENCE [LARGE SCALE GENOMIC DNA]</scope>
    <source>
        <strain evidence="4 5">AT3.9</strain>
    </source>
</reference>
<evidence type="ECO:0000313" key="5">
    <source>
        <dbReference type="Proteomes" id="UP000532010"/>
    </source>
</evidence>
<protein>
    <submittedName>
        <fullName evidence="4">GNAT superfamily N-acetyltransferase</fullName>
    </submittedName>
</protein>
<organism evidence="4 5">
    <name type="scientific">Microvirga lupini</name>
    <dbReference type="NCBI Taxonomy" id="420324"/>
    <lineage>
        <taxon>Bacteria</taxon>
        <taxon>Pseudomonadati</taxon>
        <taxon>Pseudomonadota</taxon>
        <taxon>Alphaproteobacteria</taxon>
        <taxon>Hyphomicrobiales</taxon>
        <taxon>Methylobacteriaceae</taxon>
        <taxon>Microvirga</taxon>
    </lineage>
</organism>
<dbReference type="EMBL" id="JACHWB010000010">
    <property type="protein sequence ID" value="MBB3021418.1"/>
    <property type="molecule type" value="Genomic_DNA"/>
</dbReference>
<proteinExistence type="predicted"/>
<comment type="caution">
    <text evidence="4">The sequence shown here is derived from an EMBL/GenBank/DDBJ whole genome shotgun (WGS) entry which is preliminary data.</text>
</comment>
<dbReference type="CDD" id="cd04301">
    <property type="entry name" value="NAT_SF"/>
    <property type="match status" value="1"/>
</dbReference>
<dbReference type="PROSITE" id="PS51186">
    <property type="entry name" value="GNAT"/>
    <property type="match status" value="1"/>
</dbReference>
<dbReference type="Pfam" id="PF00583">
    <property type="entry name" value="Acetyltransf_1"/>
    <property type="match status" value="1"/>
</dbReference>
<feature type="domain" description="N-acetyltransferase" evidence="3">
    <location>
        <begin position="4"/>
        <end position="159"/>
    </location>
</feature>
<evidence type="ECO:0000256" key="2">
    <source>
        <dbReference type="ARBA" id="ARBA00023315"/>
    </source>
</evidence>
<evidence type="ECO:0000256" key="1">
    <source>
        <dbReference type="ARBA" id="ARBA00022679"/>
    </source>
</evidence>
<dbReference type="InterPro" id="IPR016181">
    <property type="entry name" value="Acyl_CoA_acyltransferase"/>
</dbReference>
<name>A0A7W4VQI6_9HYPH</name>
<keyword evidence="1 4" id="KW-0808">Transferase</keyword>
<accession>A0A7W4VQI6</accession>
<dbReference type="AlphaFoldDB" id="A0A7W4VQI6"/>
<dbReference type="Gene3D" id="3.40.630.30">
    <property type="match status" value="1"/>
</dbReference>
<evidence type="ECO:0000259" key="3">
    <source>
        <dbReference type="PROSITE" id="PS51186"/>
    </source>
</evidence>